<dbReference type="RefSeq" id="WP_332519059.1">
    <property type="nucleotide sequence ID" value="NZ_JANRHA010000001.1"/>
</dbReference>
<dbReference type="EMBL" id="JANRHA010000001">
    <property type="protein sequence ID" value="MDG3013392.1"/>
    <property type="molecule type" value="Genomic_DNA"/>
</dbReference>
<proteinExistence type="predicted"/>
<dbReference type="Proteomes" id="UP001152755">
    <property type="component" value="Unassembled WGS sequence"/>
</dbReference>
<accession>A0A9X4LZJ4</accession>
<protein>
    <submittedName>
        <fullName evidence="1">Uncharacterized protein</fullName>
    </submittedName>
</protein>
<comment type="caution">
    <text evidence="1">The sequence shown here is derived from an EMBL/GenBank/DDBJ whole genome shotgun (WGS) entry which is preliminary data.</text>
</comment>
<organism evidence="1 2">
    <name type="scientific">Speluncibacter jeojiensis</name>
    <dbReference type="NCBI Taxonomy" id="2710754"/>
    <lineage>
        <taxon>Bacteria</taxon>
        <taxon>Bacillati</taxon>
        <taxon>Actinomycetota</taxon>
        <taxon>Actinomycetes</taxon>
        <taxon>Mycobacteriales</taxon>
        <taxon>Speluncibacteraceae</taxon>
        <taxon>Speluncibacter</taxon>
    </lineage>
</organism>
<name>A0A9X4LZJ4_9ACTN</name>
<gene>
    <name evidence="1" type="ORF">NVS88_02350</name>
</gene>
<sequence>MLIAVVAVVSVVVITAASLVSKDHGLNFESRELMYTRRRR</sequence>
<reference evidence="1" key="1">
    <citation type="submission" date="2022-08" db="EMBL/GenBank/DDBJ databases">
        <title>Genome analysis of Corynebacteriales strain.</title>
        <authorList>
            <person name="Lee S.D."/>
        </authorList>
    </citation>
    <scope>NUCLEOTIDE SEQUENCE</scope>
    <source>
        <strain evidence="1">D3-21</strain>
    </source>
</reference>
<dbReference type="AlphaFoldDB" id="A0A9X4LZJ4"/>
<evidence type="ECO:0000313" key="2">
    <source>
        <dbReference type="Proteomes" id="UP001152755"/>
    </source>
</evidence>
<keyword evidence="2" id="KW-1185">Reference proteome</keyword>
<evidence type="ECO:0000313" key="1">
    <source>
        <dbReference type="EMBL" id="MDG3013392.1"/>
    </source>
</evidence>